<evidence type="ECO:0008006" key="3">
    <source>
        <dbReference type="Google" id="ProtNLM"/>
    </source>
</evidence>
<organism evidence="1 2">
    <name type="scientific">Microbacterium phage AnnaSerena</name>
    <dbReference type="NCBI Taxonomy" id="2201432"/>
    <lineage>
        <taxon>Viruses</taxon>
        <taxon>Duplodnaviria</taxon>
        <taxon>Heunggongvirae</taxon>
        <taxon>Uroviricota</taxon>
        <taxon>Caudoviricetes</taxon>
        <taxon>Krampusvirus</taxon>
        <taxon>Krampusvirus krampus</taxon>
    </lineage>
</organism>
<gene>
    <name evidence="1" type="primary">23</name>
    <name evidence="1" type="ORF">SEA_ANNASERENA_23</name>
</gene>
<evidence type="ECO:0000313" key="1">
    <source>
        <dbReference type="EMBL" id="AWY04479.1"/>
    </source>
</evidence>
<name>A0A2Z4Q3M6_9CAUD</name>
<protein>
    <recommendedName>
        <fullName evidence="3">Tail terminator</fullName>
    </recommendedName>
</protein>
<evidence type="ECO:0000313" key="2">
    <source>
        <dbReference type="Proteomes" id="UP000251068"/>
    </source>
</evidence>
<proteinExistence type="predicted"/>
<reference evidence="1 2" key="1">
    <citation type="submission" date="2018-04" db="EMBL/GenBank/DDBJ databases">
        <authorList>
            <person name="Harrington T."/>
            <person name="Washburn E."/>
            <person name="Bricker J."/>
            <person name="McKinney A."/>
            <person name="Betsko A.J."/>
            <person name="Garlena R.A."/>
            <person name="Russell D.A."/>
            <person name="Pope W.A."/>
            <person name="Jacobs-Sera D."/>
            <person name="Hatfull G.F."/>
        </authorList>
    </citation>
    <scope>NUCLEOTIDE SEQUENCE [LARGE SCALE GENOMIC DNA]</scope>
</reference>
<dbReference type="EMBL" id="MH271292">
    <property type="protein sequence ID" value="AWY04479.1"/>
    <property type="molecule type" value="Genomic_DNA"/>
</dbReference>
<dbReference type="Proteomes" id="UP000251068">
    <property type="component" value="Segment"/>
</dbReference>
<sequence length="142" mass="15423">MSEFVPPYQSRRDTIVAFLQSRPELHALGLPEEDSVYQADTTMSPETKPFIVVRMGETEAQLASSSAQPGDLWTYDEFGDYNRASKITKEALRLLAEFLVDVPTADGRLSQVSDRGVGADLADDGFDALVIPGHFAAIGNGS</sequence>
<accession>A0A2Z4Q3M6</accession>